<evidence type="ECO:0000259" key="1">
    <source>
        <dbReference type="Pfam" id="PF04389"/>
    </source>
</evidence>
<dbReference type="InterPro" id="IPR007484">
    <property type="entry name" value="Peptidase_M28"/>
</dbReference>
<dbReference type="RefSeq" id="WP_345012141.1">
    <property type="nucleotide sequence ID" value="NZ_BAABFC010000012.1"/>
</dbReference>
<keyword evidence="3" id="KW-1185">Reference proteome</keyword>
<evidence type="ECO:0000313" key="3">
    <source>
        <dbReference type="Proteomes" id="UP001501321"/>
    </source>
</evidence>
<name>A0ABP8Q7J7_9GAMM</name>
<protein>
    <submittedName>
        <fullName evidence="2">M20/M25/M40 family metallo-hydrolase</fullName>
    </submittedName>
</protein>
<accession>A0ABP8Q7J7</accession>
<dbReference type="EMBL" id="BAABFC010000012">
    <property type="protein sequence ID" value="GAA4498696.1"/>
    <property type="molecule type" value="Genomic_DNA"/>
</dbReference>
<dbReference type="PROSITE" id="PS51257">
    <property type="entry name" value="PROKAR_LIPOPROTEIN"/>
    <property type="match status" value="1"/>
</dbReference>
<dbReference type="Proteomes" id="UP001501321">
    <property type="component" value="Unassembled WGS sequence"/>
</dbReference>
<gene>
    <name evidence="2" type="ORF">GCM10023095_17610</name>
</gene>
<dbReference type="PANTHER" id="PTHR12147:SF26">
    <property type="entry name" value="PEPTIDASE M28 DOMAIN-CONTAINING PROTEIN"/>
    <property type="match status" value="1"/>
</dbReference>
<evidence type="ECO:0000313" key="2">
    <source>
        <dbReference type="EMBL" id="GAA4498696.1"/>
    </source>
</evidence>
<feature type="domain" description="Peptidase M28" evidence="1">
    <location>
        <begin position="96"/>
        <end position="344"/>
    </location>
</feature>
<proteinExistence type="predicted"/>
<dbReference type="Pfam" id="PF04389">
    <property type="entry name" value="Peptidase_M28"/>
    <property type="match status" value="1"/>
</dbReference>
<sequence>MNKTLLLLSLTLVGLLGCQEDATQTTDPAVEAGSKAFDYLVELSDGSVGIGARATGTEAETRTAEWIQDKLTGWGYSPELQAFSYTRRGTEMSSQNVVVTLPGQSDQVVVLGAHYDSTGVSVGSEGATDNGAGVTSLLAVAEAVAGKTLPYTVRMVFFGAEEVGTKGSEAYVASLSSEQLTQILAMVNLDTPVGGDILYVHSAHSDEGEYGCDDASRYSFDPKVRDRLISLSQQGDMTPFVLHPSFPGYPEGETGSWSDHAAFACQGIPVAYLEATNFGINGEDGYDGYSQTTNAALWDCYDADSKSACDRDSETQWGKIWHTQYDRLDRMEEVFPGRIQSQIADSTRLMLRFVQDPGL</sequence>
<dbReference type="InterPro" id="IPR045175">
    <property type="entry name" value="M28_fam"/>
</dbReference>
<organism evidence="2 3">
    <name type="scientific">Pseudaeromonas paramecii</name>
    <dbReference type="NCBI Taxonomy" id="2138166"/>
    <lineage>
        <taxon>Bacteria</taxon>
        <taxon>Pseudomonadati</taxon>
        <taxon>Pseudomonadota</taxon>
        <taxon>Gammaproteobacteria</taxon>
        <taxon>Aeromonadales</taxon>
        <taxon>Aeromonadaceae</taxon>
        <taxon>Pseudaeromonas</taxon>
    </lineage>
</organism>
<comment type="caution">
    <text evidence="2">The sequence shown here is derived from an EMBL/GenBank/DDBJ whole genome shotgun (WGS) entry which is preliminary data.</text>
</comment>
<dbReference type="Gene3D" id="3.40.630.10">
    <property type="entry name" value="Zn peptidases"/>
    <property type="match status" value="1"/>
</dbReference>
<dbReference type="PANTHER" id="PTHR12147">
    <property type="entry name" value="METALLOPEPTIDASE M28 FAMILY MEMBER"/>
    <property type="match status" value="1"/>
</dbReference>
<reference evidence="3" key="1">
    <citation type="journal article" date="2019" name="Int. J. Syst. Evol. Microbiol.">
        <title>The Global Catalogue of Microorganisms (GCM) 10K type strain sequencing project: providing services to taxonomists for standard genome sequencing and annotation.</title>
        <authorList>
            <consortium name="The Broad Institute Genomics Platform"/>
            <consortium name="The Broad Institute Genome Sequencing Center for Infectious Disease"/>
            <person name="Wu L."/>
            <person name="Ma J."/>
        </authorList>
    </citation>
    <scope>NUCLEOTIDE SEQUENCE [LARGE SCALE GENOMIC DNA]</scope>
    <source>
        <strain evidence="3">JCM 32226</strain>
    </source>
</reference>
<dbReference type="SUPFAM" id="SSF53187">
    <property type="entry name" value="Zn-dependent exopeptidases"/>
    <property type="match status" value="1"/>
</dbReference>